<accession>A0ABU2JW82</accession>
<keyword evidence="5" id="KW-1185">Reference proteome</keyword>
<keyword evidence="2" id="KW-0597">Phosphoprotein</keyword>
<feature type="domain" description="Carrier" evidence="3">
    <location>
        <begin position="1"/>
        <end position="78"/>
    </location>
</feature>
<dbReference type="Pfam" id="PF00550">
    <property type="entry name" value="PP-binding"/>
    <property type="match status" value="1"/>
</dbReference>
<dbReference type="RefSeq" id="WP_311669347.1">
    <property type="nucleotide sequence ID" value="NZ_JAVREO010000015.1"/>
</dbReference>
<dbReference type="InterPro" id="IPR009081">
    <property type="entry name" value="PP-bd_ACP"/>
</dbReference>
<gene>
    <name evidence="4" type="ORF">RM844_23535</name>
</gene>
<evidence type="ECO:0000313" key="4">
    <source>
        <dbReference type="EMBL" id="MDT0269262.1"/>
    </source>
</evidence>
<evidence type="ECO:0000259" key="3">
    <source>
        <dbReference type="PROSITE" id="PS50075"/>
    </source>
</evidence>
<dbReference type="InterPro" id="IPR036736">
    <property type="entry name" value="ACP-like_sf"/>
</dbReference>
<sequence>MWDEKFEAALRPHLPFLSPEEKLESDAPLRDLGLDSLATVELLATLESTYSVRFRDEALNMSTFDTAGTLWKTLGEMR</sequence>
<organism evidence="4 5">
    <name type="scientific">Streptomyces chisholmiae</name>
    <dbReference type="NCBI Taxonomy" id="3075540"/>
    <lineage>
        <taxon>Bacteria</taxon>
        <taxon>Bacillati</taxon>
        <taxon>Actinomycetota</taxon>
        <taxon>Actinomycetes</taxon>
        <taxon>Kitasatosporales</taxon>
        <taxon>Streptomycetaceae</taxon>
        <taxon>Streptomyces</taxon>
    </lineage>
</organism>
<evidence type="ECO:0000256" key="2">
    <source>
        <dbReference type="ARBA" id="ARBA00022553"/>
    </source>
</evidence>
<dbReference type="InterPro" id="IPR006162">
    <property type="entry name" value="Ppantetheine_attach_site"/>
</dbReference>
<dbReference type="EMBL" id="JAVREO010000015">
    <property type="protein sequence ID" value="MDT0269262.1"/>
    <property type="molecule type" value="Genomic_DNA"/>
</dbReference>
<keyword evidence="1" id="KW-0596">Phosphopantetheine</keyword>
<proteinExistence type="predicted"/>
<dbReference type="Gene3D" id="1.10.1200.10">
    <property type="entry name" value="ACP-like"/>
    <property type="match status" value="1"/>
</dbReference>
<dbReference type="PROSITE" id="PS50075">
    <property type="entry name" value="CARRIER"/>
    <property type="match status" value="1"/>
</dbReference>
<evidence type="ECO:0000256" key="1">
    <source>
        <dbReference type="ARBA" id="ARBA00022450"/>
    </source>
</evidence>
<dbReference type="PROSITE" id="PS00012">
    <property type="entry name" value="PHOSPHOPANTETHEINE"/>
    <property type="match status" value="1"/>
</dbReference>
<name>A0ABU2JW82_9ACTN</name>
<comment type="caution">
    <text evidence="4">The sequence shown here is derived from an EMBL/GenBank/DDBJ whole genome shotgun (WGS) entry which is preliminary data.</text>
</comment>
<evidence type="ECO:0000313" key="5">
    <source>
        <dbReference type="Proteomes" id="UP001183410"/>
    </source>
</evidence>
<dbReference type="SUPFAM" id="SSF47336">
    <property type="entry name" value="ACP-like"/>
    <property type="match status" value="1"/>
</dbReference>
<reference evidence="5" key="1">
    <citation type="submission" date="2023-07" db="EMBL/GenBank/DDBJ databases">
        <title>30 novel species of actinomycetes from the DSMZ collection.</title>
        <authorList>
            <person name="Nouioui I."/>
        </authorList>
    </citation>
    <scope>NUCLEOTIDE SEQUENCE [LARGE SCALE GENOMIC DNA]</scope>
    <source>
        <strain evidence="5">DSM 44915</strain>
    </source>
</reference>
<protein>
    <submittedName>
        <fullName evidence="4">Phosphopantetheine-binding protein</fullName>
    </submittedName>
</protein>
<dbReference type="Proteomes" id="UP001183410">
    <property type="component" value="Unassembled WGS sequence"/>
</dbReference>